<dbReference type="GO" id="GO:0005737">
    <property type="term" value="C:cytoplasm"/>
    <property type="evidence" value="ECO:0007669"/>
    <property type="project" value="TreeGrafter"/>
</dbReference>
<dbReference type="EMBL" id="CP026604">
    <property type="protein sequence ID" value="AWB68937.1"/>
    <property type="molecule type" value="Genomic_DNA"/>
</dbReference>
<dbReference type="CDD" id="cd16153">
    <property type="entry name" value="sulfatase_like"/>
    <property type="match status" value="1"/>
</dbReference>
<keyword evidence="6" id="KW-1185">Reference proteome</keyword>
<sequence>MTNKYLSKTAALASAFALSAGIVGCAVNGNNNSSQQSVNNDSYAVSAERLAKNVAKPVPQQTNKVKPNILWILTDDQRADSIAAVNMALRGTKESELGYVESPSLDALAQEGVLFPLAYNQSPGCSPSRYSMATGQYPHRSGRYGFEYAHRQSEHAKPTIPEVLREHGYQTMLAGKAGLRLKNGINVKGVPLTYDFEVERYALERAGIGDWTKKTVRDKKTGKPSVTEYFHYADGSKDSFVYSRNGKFVDEPNPADKKLDIIRSYTRALPVLILAGESPMPEDKTTDGKILEAFQNYLGNANQSYTSMLGKKIQGPTDDKPVMVSLSFHFPHTPVLPPKSYQDRFEKIPYKLPKFSKDEVAKLPQQLKKLYKNTKADGLTDAEKLRTIQDYYAFTAYGDSLIGKAIKDFKEYSKKTNRPYLIVATVGDHGWHLGEQGIQAKFAPWNKSGHGAMIVVDSSGEYFPKNTVHTDYVEYVDIAPTLFAAAGVDIDNDHQHLNGFDLADVIRQPELKRDYVLGEMNQIIGDRVYLRSKRWGFSMKIRPKNGKPGETHEAGEDIMWAVNATPQQVEMALYDMQCDPNERNNVAYDPRYKNIVEALRLKTQNIFLGDNRLEVNWKKQNVYHISDFAVGAHDRKLTQVDAIAAPECF</sequence>
<dbReference type="InterPro" id="IPR000917">
    <property type="entry name" value="Sulfatase_N"/>
</dbReference>
<evidence type="ECO:0000256" key="1">
    <source>
        <dbReference type="ARBA" id="ARBA00022723"/>
    </source>
</evidence>
<dbReference type="GO" id="GO:0008484">
    <property type="term" value="F:sulfuric ester hydrolase activity"/>
    <property type="evidence" value="ECO:0007669"/>
    <property type="project" value="TreeGrafter"/>
</dbReference>
<dbReference type="AlphaFoldDB" id="A0A2S0VXI6"/>
<dbReference type="KEGG" id="cate:C2869_05915"/>
<evidence type="ECO:0000256" key="3">
    <source>
        <dbReference type="SAM" id="SignalP"/>
    </source>
</evidence>
<evidence type="ECO:0000313" key="6">
    <source>
        <dbReference type="Proteomes" id="UP000244441"/>
    </source>
</evidence>
<gene>
    <name evidence="5" type="ORF">C2869_05915</name>
</gene>
<dbReference type="PROSITE" id="PS51257">
    <property type="entry name" value="PROKAR_LIPOPROTEIN"/>
    <property type="match status" value="1"/>
</dbReference>
<proteinExistence type="predicted"/>
<dbReference type="GO" id="GO:0046872">
    <property type="term" value="F:metal ion binding"/>
    <property type="evidence" value="ECO:0007669"/>
    <property type="project" value="UniProtKB-KW"/>
</dbReference>
<protein>
    <submittedName>
        <fullName evidence="5">Sulfatase</fullName>
    </submittedName>
</protein>
<evidence type="ECO:0000313" key="5">
    <source>
        <dbReference type="EMBL" id="AWB68937.1"/>
    </source>
</evidence>
<dbReference type="InterPro" id="IPR017850">
    <property type="entry name" value="Alkaline_phosphatase_core_sf"/>
</dbReference>
<name>A0A2S0VXI6_9ALTE</name>
<evidence type="ECO:0000256" key="2">
    <source>
        <dbReference type="ARBA" id="ARBA00022801"/>
    </source>
</evidence>
<reference evidence="5 6" key="1">
    <citation type="submission" date="2018-01" db="EMBL/GenBank/DDBJ databases">
        <title>Genome sequence of a Cantenovulum-like bacteria.</title>
        <authorList>
            <person name="Tan W.R."/>
            <person name="Lau N.-S."/>
            <person name="Go F."/>
            <person name="Amirul A.-A.A."/>
        </authorList>
    </citation>
    <scope>NUCLEOTIDE SEQUENCE [LARGE SCALE GENOMIC DNA]</scope>
    <source>
        <strain evidence="5 6">CCB-QB4</strain>
    </source>
</reference>
<dbReference type="PANTHER" id="PTHR45953:SF1">
    <property type="entry name" value="IDURONATE 2-SULFATASE"/>
    <property type="match status" value="1"/>
</dbReference>
<keyword evidence="1" id="KW-0479">Metal-binding</keyword>
<accession>A0A2S0VXI6</accession>
<feature type="domain" description="Sulfatase N-terminal" evidence="4">
    <location>
        <begin position="67"/>
        <end position="488"/>
    </location>
</feature>
<dbReference type="Gene3D" id="3.40.720.10">
    <property type="entry name" value="Alkaline Phosphatase, subunit A"/>
    <property type="match status" value="1"/>
</dbReference>
<evidence type="ECO:0000259" key="4">
    <source>
        <dbReference type="Pfam" id="PF00884"/>
    </source>
</evidence>
<feature type="chain" id="PRO_5015422544" evidence="3">
    <location>
        <begin position="26"/>
        <end position="649"/>
    </location>
</feature>
<dbReference type="PANTHER" id="PTHR45953">
    <property type="entry name" value="IDURONATE 2-SULFATASE"/>
    <property type="match status" value="1"/>
</dbReference>
<organism evidence="5 6">
    <name type="scientific">Saccharobesus litoralis</name>
    <dbReference type="NCBI Taxonomy" id="2172099"/>
    <lineage>
        <taxon>Bacteria</taxon>
        <taxon>Pseudomonadati</taxon>
        <taxon>Pseudomonadota</taxon>
        <taxon>Gammaproteobacteria</taxon>
        <taxon>Alteromonadales</taxon>
        <taxon>Alteromonadaceae</taxon>
        <taxon>Saccharobesus</taxon>
    </lineage>
</organism>
<dbReference type="SUPFAM" id="SSF53649">
    <property type="entry name" value="Alkaline phosphatase-like"/>
    <property type="match status" value="1"/>
</dbReference>
<dbReference type="Pfam" id="PF00884">
    <property type="entry name" value="Sulfatase"/>
    <property type="match status" value="1"/>
</dbReference>
<keyword evidence="3" id="KW-0732">Signal</keyword>
<keyword evidence="2" id="KW-0378">Hydrolase</keyword>
<feature type="signal peptide" evidence="3">
    <location>
        <begin position="1"/>
        <end position="25"/>
    </location>
</feature>
<dbReference type="Proteomes" id="UP000244441">
    <property type="component" value="Chromosome"/>
</dbReference>
<dbReference type="OrthoDB" id="9803751at2"/>